<feature type="transmembrane region" description="Helical" evidence="1">
    <location>
        <begin position="425"/>
        <end position="443"/>
    </location>
</feature>
<evidence type="ECO:0000259" key="2">
    <source>
        <dbReference type="Pfam" id="PF19830"/>
    </source>
</evidence>
<feature type="transmembrane region" description="Helical" evidence="1">
    <location>
        <begin position="344"/>
        <end position="365"/>
    </location>
</feature>
<feature type="transmembrane region" description="Helical" evidence="1">
    <location>
        <begin position="128"/>
        <end position="144"/>
    </location>
</feature>
<feature type="transmembrane region" description="Helical" evidence="1">
    <location>
        <begin position="192"/>
        <end position="216"/>
    </location>
</feature>
<feature type="transmembrane region" description="Helical" evidence="1">
    <location>
        <begin position="400"/>
        <end position="418"/>
    </location>
</feature>
<keyword evidence="1" id="KW-0472">Membrane</keyword>
<keyword evidence="1" id="KW-0812">Transmembrane</keyword>
<name>A0A1G1VEN3_9BACT</name>
<dbReference type="Pfam" id="PF19830">
    <property type="entry name" value="DUF6311"/>
    <property type="match status" value="1"/>
</dbReference>
<dbReference type="InterPro" id="IPR046278">
    <property type="entry name" value="DUF6311"/>
</dbReference>
<feature type="transmembrane region" description="Helical" evidence="1">
    <location>
        <begin position="228"/>
        <end position="245"/>
    </location>
</feature>
<comment type="caution">
    <text evidence="3">The sequence shown here is derived from an EMBL/GenBank/DDBJ whole genome shotgun (WGS) entry which is preliminary data.</text>
</comment>
<dbReference type="AlphaFoldDB" id="A0A1G1VEN3"/>
<sequence>MTRQNWIIAIVLGIVLTVVFTWPFAIKLATYYEDLGDYSLNGSMFSYNEYSFRTGKIFNREEYFNGYQFYPQPFTIAYSDPRIIPSLIYSPIFWVTNNLPLSVNIVTFLSFALSFIFSYYAINYFVKNPFASIIGATVYAFNPLSFSRMPVHIELLGKYMLPLVFLFGYKFFNQPTRKSALTFFSVFTLNAFTAIYFQIFAFLLVPFFAIPFLVTNFIKKNSIYFIKLLKNSLLFLLFLPIFIYFDAPYLEFSQKENIIRTLDVGAFFSARLIDFVSASPNSLLYGQFVENIEKYRAPKDLSGTFNYMEHSLSLNLIPFFLFLVFVVYFYKRFKEKELKLEEKLIFYPFIVLLLTSFVLTLGPYFQGWNEPLGSLKTPYYYLYQATPLLKAIRVPARFEFVLYVPFALFVAWGTNICLQKIKNKYIYLLAFASILTGILLENFTKIPYDSNSKILLKISEMKASGFSLNFLENKNTIHFPIYAPDLVWESAYLNWSTQTRENIANGNTGLITSDQLNFLSKIREKPNEDALVKLKAVGIDYVIIHKDLFDDFGKYKKYESVYSVGKIYDNFNTEIVDLNKYNFSIRFCDFNKDIEINLGKALINQTGKETNIAIVKNKSDCHLPNIYKNKYKEINFMSNDLMGNLVSKKAQIKLPILIEPKEQLILSEINGELKIE</sequence>
<keyword evidence="1" id="KW-1133">Transmembrane helix</keyword>
<evidence type="ECO:0000313" key="4">
    <source>
        <dbReference type="Proteomes" id="UP000178659"/>
    </source>
</evidence>
<feature type="domain" description="DUF6311" evidence="2">
    <location>
        <begin position="69"/>
        <end position="433"/>
    </location>
</feature>
<gene>
    <name evidence="3" type="ORF">A3A77_01140</name>
</gene>
<protein>
    <recommendedName>
        <fullName evidence="2">DUF6311 domain-containing protein</fullName>
    </recommendedName>
</protein>
<dbReference type="EMBL" id="MHCC01000007">
    <property type="protein sequence ID" value="OGY13885.1"/>
    <property type="molecule type" value="Genomic_DNA"/>
</dbReference>
<evidence type="ECO:0000313" key="3">
    <source>
        <dbReference type="EMBL" id="OGY13885.1"/>
    </source>
</evidence>
<reference evidence="3 4" key="1">
    <citation type="journal article" date="2016" name="Nat. Commun.">
        <title>Thousands of microbial genomes shed light on interconnected biogeochemical processes in an aquifer system.</title>
        <authorList>
            <person name="Anantharaman K."/>
            <person name="Brown C.T."/>
            <person name="Hug L.A."/>
            <person name="Sharon I."/>
            <person name="Castelle C.J."/>
            <person name="Probst A.J."/>
            <person name="Thomas B.C."/>
            <person name="Singh A."/>
            <person name="Wilkins M.J."/>
            <person name="Karaoz U."/>
            <person name="Brodie E.L."/>
            <person name="Williams K.H."/>
            <person name="Hubbard S.S."/>
            <person name="Banfield J.F."/>
        </authorList>
    </citation>
    <scope>NUCLEOTIDE SEQUENCE [LARGE SCALE GENOMIC DNA]</scope>
</reference>
<feature type="transmembrane region" description="Helical" evidence="1">
    <location>
        <begin position="6"/>
        <end position="25"/>
    </location>
</feature>
<proteinExistence type="predicted"/>
<evidence type="ECO:0000256" key="1">
    <source>
        <dbReference type="SAM" id="Phobius"/>
    </source>
</evidence>
<feature type="transmembrane region" description="Helical" evidence="1">
    <location>
        <begin position="101"/>
        <end position="122"/>
    </location>
</feature>
<accession>A0A1G1VEN3</accession>
<organism evidence="3 4">
    <name type="scientific">Candidatus Blackburnbacteria bacterium RIFCSPLOWO2_01_FULL_40_20</name>
    <dbReference type="NCBI Taxonomy" id="1797519"/>
    <lineage>
        <taxon>Bacteria</taxon>
        <taxon>Candidatus Blackburniibacteriota</taxon>
    </lineage>
</organism>
<dbReference type="Proteomes" id="UP000178659">
    <property type="component" value="Unassembled WGS sequence"/>
</dbReference>
<feature type="transmembrane region" description="Helical" evidence="1">
    <location>
        <begin position="312"/>
        <end position="330"/>
    </location>
</feature>